<dbReference type="Pfam" id="PF07730">
    <property type="entry name" value="HisKA_3"/>
    <property type="match status" value="1"/>
</dbReference>
<evidence type="ECO:0000256" key="1">
    <source>
        <dbReference type="ARBA" id="ARBA00000085"/>
    </source>
</evidence>
<evidence type="ECO:0000313" key="12">
    <source>
        <dbReference type="EMBL" id="GIJ49024.1"/>
    </source>
</evidence>
<feature type="transmembrane region" description="Helical" evidence="10">
    <location>
        <begin position="112"/>
        <end position="135"/>
    </location>
</feature>
<dbReference type="Gene3D" id="3.30.565.10">
    <property type="entry name" value="Histidine kinase-like ATPase, C-terminal domain"/>
    <property type="match status" value="1"/>
</dbReference>
<evidence type="ECO:0000256" key="6">
    <source>
        <dbReference type="ARBA" id="ARBA00022777"/>
    </source>
</evidence>
<organism evidence="12 13">
    <name type="scientific">Virgisporangium aliadipatigenens</name>
    <dbReference type="NCBI Taxonomy" id="741659"/>
    <lineage>
        <taxon>Bacteria</taxon>
        <taxon>Bacillati</taxon>
        <taxon>Actinomycetota</taxon>
        <taxon>Actinomycetes</taxon>
        <taxon>Micromonosporales</taxon>
        <taxon>Micromonosporaceae</taxon>
        <taxon>Virgisporangium</taxon>
    </lineage>
</organism>
<dbReference type="AlphaFoldDB" id="A0A8J3YNV3"/>
<evidence type="ECO:0000256" key="4">
    <source>
        <dbReference type="ARBA" id="ARBA00022679"/>
    </source>
</evidence>
<dbReference type="InterPro" id="IPR050482">
    <property type="entry name" value="Sensor_HK_TwoCompSys"/>
</dbReference>
<feature type="region of interest" description="Disordered" evidence="9">
    <location>
        <begin position="588"/>
        <end position="618"/>
    </location>
</feature>
<dbReference type="InterPro" id="IPR003594">
    <property type="entry name" value="HATPase_dom"/>
</dbReference>
<feature type="transmembrane region" description="Helical" evidence="10">
    <location>
        <begin position="301"/>
        <end position="326"/>
    </location>
</feature>
<comment type="catalytic activity">
    <reaction evidence="1">
        <text>ATP + protein L-histidine = ADP + protein N-phospho-L-histidine.</text>
        <dbReference type="EC" id="2.7.13.3"/>
    </reaction>
</comment>
<keyword evidence="10" id="KW-0812">Transmembrane</keyword>
<keyword evidence="10" id="KW-1133">Transmembrane helix</keyword>
<dbReference type="GO" id="GO:0016020">
    <property type="term" value="C:membrane"/>
    <property type="evidence" value="ECO:0007669"/>
    <property type="project" value="InterPro"/>
</dbReference>
<keyword evidence="4" id="KW-0808">Transferase</keyword>
<dbReference type="PANTHER" id="PTHR24421">
    <property type="entry name" value="NITRATE/NITRITE SENSOR PROTEIN NARX-RELATED"/>
    <property type="match status" value="1"/>
</dbReference>
<evidence type="ECO:0000256" key="7">
    <source>
        <dbReference type="ARBA" id="ARBA00022840"/>
    </source>
</evidence>
<name>A0A8J3YNV3_9ACTN</name>
<keyword evidence="8" id="KW-0902">Two-component regulatory system</keyword>
<reference evidence="12" key="1">
    <citation type="submission" date="2021-01" db="EMBL/GenBank/DDBJ databases">
        <title>Whole genome shotgun sequence of Virgisporangium aliadipatigenens NBRC 105644.</title>
        <authorList>
            <person name="Komaki H."/>
            <person name="Tamura T."/>
        </authorList>
    </citation>
    <scope>NUCLEOTIDE SEQUENCE</scope>
    <source>
        <strain evidence="12">NBRC 105644</strain>
    </source>
</reference>
<feature type="transmembrane region" description="Helical" evidence="10">
    <location>
        <begin position="12"/>
        <end position="34"/>
    </location>
</feature>
<keyword evidence="6" id="KW-0418">Kinase</keyword>
<evidence type="ECO:0000256" key="3">
    <source>
        <dbReference type="ARBA" id="ARBA00022553"/>
    </source>
</evidence>
<accession>A0A8J3YNV3</accession>
<dbReference type="RefSeq" id="WP_239153422.1">
    <property type="nucleotide sequence ID" value="NZ_BOPF01000024.1"/>
</dbReference>
<evidence type="ECO:0000256" key="9">
    <source>
        <dbReference type="SAM" id="MobiDB-lite"/>
    </source>
</evidence>
<keyword evidence="3" id="KW-0597">Phosphoprotein</keyword>
<keyword evidence="10" id="KW-0472">Membrane</keyword>
<dbReference type="PANTHER" id="PTHR24421:SF10">
    <property type="entry name" value="NITRATE_NITRITE SENSOR PROTEIN NARQ"/>
    <property type="match status" value="1"/>
</dbReference>
<evidence type="ECO:0000256" key="10">
    <source>
        <dbReference type="SAM" id="Phobius"/>
    </source>
</evidence>
<proteinExistence type="predicted"/>
<keyword evidence="5" id="KW-0547">Nucleotide-binding</keyword>
<dbReference type="Proteomes" id="UP000619260">
    <property type="component" value="Unassembled WGS sequence"/>
</dbReference>
<dbReference type="EC" id="2.7.13.3" evidence="2"/>
<dbReference type="InterPro" id="IPR036890">
    <property type="entry name" value="HATPase_C_sf"/>
</dbReference>
<dbReference type="EMBL" id="BOPF01000024">
    <property type="protein sequence ID" value="GIJ49024.1"/>
    <property type="molecule type" value="Genomic_DNA"/>
</dbReference>
<keyword evidence="13" id="KW-1185">Reference proteome</keyword>
<dbReference type="SUPFAM" id="SSF55874">
    <property type="entry name" value="ATPase domain of HSP90 chaperone/DNA topoisomerase II/histidine kinase"/>
    <property type="match status" value="1"/>
</dbReference>
<feature type="transmembrane region" description="Helical" evidence="10">
    <location>
        <begin position="211"/>
        <end position="230"/>
    </location>
</feature>
<feature type="compositionally biased region" description="Polar residues" evidence="9">
    <location>
        <begin position="608"/>
        <end position="618"/>
    </location>
</feature>
<evidence type="ECO:0000256" key="5">
    <source>
        <dbReference type="ARBA" id="ARBA00022741"/>
    </source>
</evidence>
<dbReference type="GO" id="GO:0046983">
    <property type="term" value="F:protein dimerization activity"/>
    <property type="evidence" value="ECO:0007669"/>
    <property type="project" value="InterPro"/>
</dbReference>
<dbReference type="InterPro" id="IPR011712">
    <property type="entry name" value="Sig_transdc_His_kin_sub3_dim/P"/>
</dbReference>
<dbReference type="InterPro" id="IPR025828">
    <property type="entry name" value="Put_sensor_dom"/>
</dbReference>
<feature type="transmembrane region" description="Helical" evidence="10">
    <location>
        <begin position="346"/>
        <end position="370"/>
    </location>
</feature>
<sequence>MIPWRARNAIALLRGAALFGLSLVGFAVFAGTLLTRCVAVMHPTVWARAFTGWCRLLAGRWTGREIASPYRPSLPPPAPEASFWGRYQGFLEWINDDPATGRDDTWLFATPFAGGLVALLPAGVLGVGVAAPFVLPWAAPWRVLAGLVAVLAALSFAPAALALYGRWTAALLGPQRVPRTSTAWVALVRCASLCGLSMLSALVFLTQVAGILLSFGLGLVFAFAPAVEHTRWLPNLRRRLAHDWSTVDVPQPYRPRPGPLAPRADGKYYDDYGIGYRTPAVPQWSRRFTWLFRDPATWRDLLWLMLDPVVTGVLTAIPVALALYGTQGLVLAAVWTRFTDGDDGDWYGAVAGIRWAAVPVGVALTVLALAMSRTTVHVANNWAAAFLRPTAKAAMALRIERLTETRADATEVQAAELRRIERDLHDGAQARLVSVGLTLGAVEALIDKDPAAAKALAAQARETAAKALADLRDLVRGIHPPVLAERGLGDAVRALALDSPVPVDVRVELAGRASPAVEAAAYFAVAETMTNAVRHGGASRIEVRVRHAEGVLYLEVRDDGAGGADPDAGTGLRGVRRRLGTFDGTLAVDSPKGGPTTVSMELPCALSSPRTSPSSGKA</sequence>
<evidence type="ECO:0000313" key="13">
    <source>
        <dbReference type="Proteomes" id="UP000619260"/>
    </source>
</evidence>
<gene>
    <name evidence="12" type="ORF">Val02_59100</name>
</gene>
<feature type="domain" description="Histidine kinase/HSP90-like ATPase" evidence="11">
    <location>
        <begin position="516"/>
        <end position="606"/>
    </location>
</feature>
<protein>
    <recommendedName>
        <fullName evidence="2">histidine kinase</fullName>
        <ecNumber evidence="2">2.7.13.3</ecNumber>
    </recommendedName>
</protein>
<dbReference type="CDD" id="cd16917">
    <property type="entry name" value="HATPase_UhpB-NarQ-NarX-like"/>
    <property type="match status" value="1"/>
</dbReference>
<evidence type="ECO:0000256" key="2">
    <source>
        <dbReference type="ARBA" id="ARBA00012438"/>
    </source>
</evidence>
<dbReference type="GO" id="GO:0005524">
    <property type="term" value="F:ATP binding"/>
    <property type="evidence" value="ECO:0007669"/>
    <property type="project" value="UniProtKB-KW"/>
</dbReference>
<dbReference type="Gene3D" id="1.20.5.1930">
    <property type="match status" value="1"/>
</dbReference>
<feature type="transmembrane region" description="Helical" evidence="10">
    <location>
        <begin position="141"/>
        <end position="164"/>
    </location>
</feature>
<dbReference type="Pfam" id="PF13796">
    <property type="entry name" value="Sensor"/>
    <property type="match status" value="1"/>
</dbReference>
<dbReference type="Pfam" id="PF02518">
    <property type="entry name" value="HATPase_c"/>
    <property type="match status" value="1"/>
</dbReference>
<evidence type="ECO:0000256" key="8">
    <source>
        <dbReference type="ARBA" id="ARBA00023012"/>
    </source>
</evidence>
<evidence type="ECO:0000259" key="11">
    <source>
        <dbReference type="SMART" id="SM00387"/>
    </source>
</evidence>
<dbReference type="SMART" id="SM00387">
    <property type="entry name" value="HATPase_c"/>
    <property type="match status" value="1"/>
</dbReference>
<comment type="caution">
    <text evidence="12">The sequence shown here is derived from an EMBL/GenBank/DDBJ whole genome shotgun (WGS) entry which is preliminary data.</text>
</comment>
<dbReference type="GO" id="GO:0000155">
    <property type="term" value="F:phosphorelay sensor kinase activity"/>
    <property type="evidence" value="ECO:0007669"/>
    <property type="project" value="InterPro"/>
</dbReference>
<keyword evidence="7" id="KW-0067">ATP-binding</keyword>